<reference evidence="2" key="1">
    <citation type="submission" date="2023-04" db="EMBL/GenBank/DDBJ databases">
        <authorList>
            <person name="Vijverberg K."/>
            <person name="Xiong W."/>
            <person name="Schranz E."/>
        </authorList>
    </citation>
    <scope>NUCLEOTIDE SEQUENCE</scope>
</reference>
<keyword evidence="3" id="KW-1185">Reference proteome</keyword>
<organism evidence="2 3">
    <name type="scientific">Lactuca saligna</name>
    <name type="common">Willowleaf lettuce</name>
    <dbReference type="NCBI Taxonomy" id="75948"/>
    <lineage>
        <taxon>Eukaryota</taxon>
        <taxon>Viridiplantae</taxon>
        <taxon>Streptophyta</taxon>
        <taxon>Embryophyta</taxon>
        <taxon>Tracheophyta</taxon>
        <taxon>Spermatophyta</taxon>
        <taxon>Magnoliopsida</taxon>
        <taxon>eudicotyledons</taxon>
        <taxon>Gunneridae</taxon>
        <taxon>Pentapetalae</taxon>
        <taxon>asterids</taxon>
        <taxon>campanulids</taxon>
        <taxon>Asterales</taxon>
        <taxon>Asteraceae</taxon>
        <taxon>Cichorioideae</taxon>
        <taxon>Cichorieae</taxon>
        <taxon>Lactucinae</taxon>
        <taxon>Lactuca</taxon>
    </lineage>
</organism>
<dbReference type="EMBL" id="OX465078">
    <property type="protein sequence ID" value="CAI9272182.1"/>
    <property type="molecule type" value="Genomic_DNA"/>
</dbReference>
<protein>
    <submittedName>
        <fullName evidence="2">Uncharacterized protein</fullName>
    </submittedName>
</protein>
<name>A0AA35VXR0_LACSI</name>
<proteinExistence type="predicted"/>
<dbReference type="Proteomes" id="UP001177003">
    <property type="component" value="Chromosome 2"/>
</dbReference>
<feature type="signal peptide" evidence="1">
    <location>
        <begin position="1"/>
        <end position="16"/>
    </location>
</feature>
<evidence type="ECO:0000313" key="2">
    <source>
        <dbReference type="EMBL" id="CAI9272182.1"/>
    </source>
</evidence>
<dbReference type="AlphaFoldDB" id="A0AA35VXR0"/>
<evidence type="ECO:0000313" key="3">
    <source>
        <dbReference type="Proteomes" id="UP001177003"/>
    </source>
</evidence>
<gene>
    <name evidence="2" type="ORF">LSALG_LOCUS12422</name>
</gene>
<feature type="chain" id="PRO_5041469556" evidence="1">
    <location>
        <begin position="17"/>
        <end position="144"/>
    </location>
</feature>
<keyword evidence="1" id="KW-0732">Signal</keyword>
<evidence type="ECO:0000256" key="1">
    <source>
        <dbReference type="SAM" id="SignalP"/>
    </source>
</evidence>
<accession>A0AA35VXR0</accession>
<sequence length="144" mass="17187">MVMYLILILHGYQICSQPKIDWWWCDPKKNYLLLLFDYASIYDHLYRDYCSSFRLDSPSLLLPFPSVHRLHRQLHRCKIHHHGQLFSAASPDSPPYKYSDPQTNHYHLLHPPPPPHLHPPLISHPPPPFQRRNHHSLPCFLHRP</sequence>